<reference evidence="3 4" key="1">
    <citation type="submission" date="2018-03" db="EMBL/GenBank/DDBJ databases">
        <title>Bacteriophage NCPPB3778 and a type I-E CRISPR drive the evolution of the US Biological Select Agent, Rathayibacter toxicus.</title>
        <authorList>
            <person name="Davis E.W.II."/>
            <person name="Tabima J.F."/>
            <person name="Weisberg A.J."/>
            <person name="Dantas Lopes L."/>
            <person name="Wiseman M.S."/>
            <person name="Wiseman M.S."/>
            <person name="Pupko T."/>
            <person name="Belcher M.S."/>
            <person name="Sechler A.J."/>
            <person name="Tancos M.A."/>
            <person name="Schroeder B.K."/>
            <person name="Murray T.D."/>
            <person name="Luster D.G."/>
            <person name="Schneider W.L."/>
            <person name="Rogers E."/>
            <person name="Andreote F.D."/>
            <person name="Grunwald N.J."/>
            <person name="Putnam M.L."/>
            <person name="Chang J.H."/>
        </authorList>
    </citation>
    <scope>NUCLEOTIDE SEQUENCE [LARGE SCALE GENOMIC DNA]</scope>
    <source>
        <strain evidence="3 4">NCCPB 2253</strain>
    </source>
</reference>
<evidence type="ECO:0000256" key="1">
    <source>
        <dbReference type="SAM" id="MobiDB-lite"/>
    </source>
</evidence>
<dbReference type="PANTHER" id="PTHR43364:SF6">
    <property type="entry name" value="OXIDOREDUCTASE-RELATED"/>
    <property type="match status" value="1"/>
</dbReference>
<dbReference type="AlphaFoldDB" id="A0AAD2JFW7"/>
<name>A0AAD2JFW7_9MICO</name>
<dbReference type="Pfam" id="PF00248">
    <property type="entry name" value="Aldo_ket_red"/>
    <property type="match status" value="1"/>
</dbReference>
<dbReference type="InterPro" id="IPR023210">
    <property type="entry name" value="NADP_OxRdtase_dom"/>
</dbReference>
<feature type="domain" description="NADP-dependent oxidoreductase" evidence="2">
    <location>
        <begin position="44"/>
        <end position="317"/>
    </location>
</feature>
<dbReference type="RefSeq" id="WP_104263939.1">
    <property type="nucleotide sequence ID" value="NZ_CP028130.1"/>
</dbReference>
<sequence length="319" mass="33520">MTDPTPLATEPETPPLSRTLGRTGLSVHPLALDGSVFGWAAGIDDTAEVLDAFGRLGGTLISTADHYATGRSEYMIGRWLESSGLRERMLVATKVGRHPDAPGLDPEDVRIAIEASLERLGTRIDLLSFDSEDPEVPIAESLAAVVPFLADGSVGALGAAHFSGAALAAAQDAASAFGLPSLSAVVAEYSLMERRDYEADVAPEVVRLGLGTLARLPLASGYLTGKLRSRTDEPESAMFEAGLDYVGRHGSRVLAALDEVAETHGAEPATVALAWVLSHREVSAAIVRARSAAELESLFKAAALPLTRSDRAQLDRVSA</sequence>
<dbReference type="PANTHER" id="PTHR43364">
    <property type="entry name" value="NADH-SPECIFIC METHYLGLYOXAL REDUCTASE-RELATED"/>
    <property type="match status" value="1"/>
</dbReference>
<dbReference type="InterPro" id="IPR036812">
    <property type="entry name" value="NAD(P)_OxRdtase_dom_sf"/>
</dbReference>
<gene>
    <name evidence="3" type="ORF">C7V51_01620</name>
</gene>
<dbReference type="SUPFAM" id="SSF51430">
    <property type="entry name" value="NAD(P)-linked oxidoreductase"/>
    <property type="match status" value="1"/>
</dbReference>
<proteinExistence type="predicted"/>
<organism evidence="3 4">
    <name type="scientific">Rathayibacter iranicus</name>
    <dbReference type="NCBI Taxonomy" id="59737"/>
    <lineage>
        <taxon>Bacteria</taxon>
        <taxon>Bacillati</taxon>
        <taxon>Actinomycetota</taxon>
        <taxon>Actinomycetes</taxon>
        <taxon>Micrococcales</taxon>
        <taxon>Microbacteriaceae</taxon>
        <taxon>Rathayibacter</taxon>
    </lineage>
</organism>
<feature type="region of interest" description="Disordered" evidence="1">
    <location>
        <begin position="1"/>
        <end position="21"/>
    </location>
</feature>
<feature type="compositionally biased region" description="Low complexity" evidence="1">
    <location>
        <begin position="1"/>
        <end position="11"/>
    </location>
</feature>
<accession>A0AAD2JFW7</accession>
<dbReference type="GO" id="GO:0005829">
    <property type="term" value="C:cytosol"/>
    <property type="evidence" value="ECO:0007669"/>
    <property type="project" value="TreeGrafter"/>
</dbReference>
<protein>
    <submittedName>
        <fullName evidence="3">Aldo/keto reductase</fullName>
    </submittedName>
</protein>
<evidence type="ECO:0000313" key="4">
    <source>
        <dbReference type="Proteomes" id="UP000283946"/>
    </source>
</evidence>
<evidence type="ECO:0000259" key="2">
    <source>
        <dbReference type="Pfam" id="PF00248"/>
    </source>
</evidence>
<dbReference type="EMBL" id="CP028130">
    <property type="protein sequence ID" value="AZZ54728.1"/>
    <property type="molecule type" value="Genomic_DNA"/>
</dbReference>
<dbReference type="InterPro" id="IPR050523">
    <property type="entry name" value="AKR_Detox_Biosynth"/>
</dbReference>
<dbReference type="KEGG" id="ria:C7V51_01620"/>
<dbReference type="Proteomes" id="UP000283946">
    <property type="component" value="Chromosome"/>
</dbReference>
<evidence type="ECO:0000313" key="3">
    <source>
        <dbReference type="EMBL" id="AZZ54728.1"/>
    </source>
</evidence>
<dbReference type="Gene3D" id="3.20.20.100">
    <property type="entry name" value="NADP-dependent oxidoreductase domain"/>
    <property type="match status" value="1"/>
</dbReference>